<accession>A0A0S7BW29</accession>
<comment type="pathway">
    <text evidence="6">Alkaloid degradation; nicotine degradation.</text>
</comment>
<dbReference type="GO" id="GO:0046872">
    <property type="term" value="F:metal ion binding"/>
    <property type="evidence" value="ECO:0007669"/>
    <property type="project" value="UniProtKB-KW"/>
</dbReference>
<dbReference type="InterPro" id="IPR051452">
    <property type="entry name" value="Diverse_Oxidoreductases"/>
</dbReference>
<dbReference type="PANTHER" id="PTHR44379:SF8">
    <property type="entry name" value="XANTHINE DEHYDROGENASE IRON-SULFUR-BINDING SUBUNIT XDHC-RELATED"/>
    <property type="match status" value="1"/>
</dbReference>
<evidence type="ECO:0000313" key="9">
    <source>
        <dbReference type="Proteomes" id="UP000053370"/>
    </source>
</evidence>
<dbReference type="Gene3D" id="3.10.20.30">
    <property type="match status" value="1"/>
</dbReference>
<protein>
    <submittedName>
        <fullName evidence="8">Aerobic-type carbon monoxide dehydrogenase, small subunit, CoxS/CutS family</fullName>
    </submittedName>
</protein>
<keyword evidence="9" id="KW-1185">Reference proteome</keyword>
<reference evidence="8" key="1">
    <citation type="journal article" date="2015" name="Genome Announc.">
        <title>Draft Genome Sequence of Anaerolineae Strain TC1, a Novel Isolate from a Methanogenic Wastewater Treatment System.</title>
        <authorList>
            <person name="Matsuura N."/>
            <person name="Tourlousse D.M."/>
            <person name="Sun L."/>
            <person name="Toyonaga M."/>
            <person name="Kuroda K."/>
            <person name="Ohashi A."/>
            <person name="Cruz R."/>
            <person name="Yamaguchi T."/>
            <person name="Sekiguchi Y."/>
        </authorList>
    </citation>
    <scope>NUCLEOTIDE SEQUENCE [LARGE SCALE GENOMIC DNA]</scope>
    <source>
        <strain evidence="8">TC1</strain>
    </source>
</reference>
<keyword evidence="5" id="KW-0411">Iron-sulfur</keyword>
<evidence type="ECO:0000256" key="6">
    <source>
        <dbReference type="ARBA" id="ARBA00060707"/>
    </source>
</evidence>
<dbReference type="InterPro" id="IPR006058">
    <property type="entry name" value="2Fe2S_fd_BS"/>
</dbReference>
<proteinExistence type="predicted"/>
<dbReference type="PROSITE" id="PS00197">
    <property type="entry name" value="2FE2S_FER_1"/>
    <property type="match status" value="1"/>
</dbReference>
<dbReference type="InterPro" id="IPR036884">
    <property type="entry name" value="2Fe-2S-bd_dom_sf"/>
</dbReference>
<keyword evidence="2" id="KW-0479">Metal-binding</keyword>
<dbReference type="AlphaFoldDB" id="A0A0S7BW29"/>
<evidence type="ECO:0000256" key="4">
    <source>
        <dbReference type="ARBA" id="ARBA00023004"/>
    </source>
</evidence>
<keyword evidence="1" id="KW-0001">2Fe-2S</keyword>
<gene>
    <name evidence="8" type="ORF">ATC1_13535</name>
</gene>
<evidence type="ECO:0000256" key="5">
    <source>
        <dbReference type="ARBA" id="ARBA00023014"/>
    </source>
</evidence>
<dbReference type="Proteomes" id="UP000053370">
    <property type="component" value="Unassembled WGS sequence"/>
</dbReference>
<keyword evidence="3" id="KW-0560">Oxidoreductase</keyword>
<dbReference type="GO" id="GO:0016491">
    <property type="term" value="F:oxidoreductase activity"/>
    <property type="evidence" value="ECO:0007669"/>
    <property type="project" value="UniProtKB-KW"/>
</dbReference>
<dbReference type="STRING" id="1678840.ATC1_13535"/>
<dbReference type="Gene3D" id="1.10.150.120">
    <property type="entry name" value="[2Fe-2S]-binding domain"/>
    <property type="match status" value="1"/>
</dbReference>
<keyword evidence="4" id="KW-0408">Iron</keyword>
<dbReference type="InterPro" id="IPR001041">
    <property type="entry name" value="2Fe-2S_ferredoxin-type"/>
</dbReference>
<dbReference type="FunFam" id="1.10.150.120:FF:000003">
    <property type="entry name" value="Carbon monoxide dehydrogenase, small subunit"/>
    <property type="match status" value="1"/>
</dbReference>
<evidence type="ECO:0000259" key="7">
    <source>
        <dbReference type="PROSITE" id="PS51085"/>
    </source>
</evidence>
<dbReference type="SUPFAM" id="SSF54292">
    <property type="entry name" value="2Fe-2S ferredoxin-like"/>
    <property type="match status" value="1"/>
</dbReference>
<dbReference type="InterPro" id="IPR002888">
    <property type="entry name" value="2Fe-2S-bd"/>
</dbReference>
<dbReference type="GO" id="GO:0051537">
    <property type="term" value="F:2 iron, 2 sulfur cluster binding"/>
    <property type="evidence" value="ECO:0007669"/>
    <property type="project" value="UniProtKB-KW"/>
</dbReference>
<dbReference type="CDD" id="cd00207">
    <property type="entry name" value="fer2"/>
    <property type="match status" value="1"/>
</dbReference>
<feature type="domain" description="2Fe-2S ferredoxin-type" evidence="7">
    <location>
        <begin position="4"/>
        <end position="80"/>
    </location>
</feature>
<evidence type="ECO:0000256" key="3">
    <source>
        <dbReference type="ARBA" id="ARBA00023002"/>
    </source>
</evidence>
<evidence type="ECO:0000313" key="8">
    <source>
        <dbReference type="EMBL" id="GAP40559.1"/>
    </source>
</evidence>
<organism evidence="8">
    <name type="scientific">Flexilinea flocculi</name>
    <dbReference type="NCBI Taxonomy" id="1678840"/>
    <lineage>
        <taxon>Bacteria</taxon>
        <taxon>Bacillati</taxon>
        <taxon>Chloroflexota</taxon>
        <taxon>Anaerolineae</taxon>
        <taxon>Anaerolineales</taxon>
        <taxon>Anaerolineaceae</taxon>
        <taxon>Flexilinea</taxon>
    </lineage>
</organism>
<dbReference type="InterPro" id="IPR036010">
    <property type="entry name" value="2Fe-2S_ferredoxin-like_sf"/>
</dbReference>
<dbReference type="PROSITE" id="PS51085">
    <property type="entry name" value="2FE2S_FER_2"/>
    <property type="match status" value="1"/>
</dbReference>
<name>A0A0S7BW29_9CHLR</name>
<sequence length="173" mass="18615">MALRKISCRVNGITVQKEIRSELRLIDFLRENLQLTGVKEGCGEGECGACTVLLNGNPINSCLVLAVQAEGADILTIEGLAAKGELSRLQQAFIDYGAVQCGFCTPGMILSAKALLDKNPHPTEEEIRRAISGNLCRCTGYQAIVDAVQAVSSNIPHAQPQPLSPVQEKDRLQ</sequence>
<dbReference type="InterPro" id="IPR012675">
    <property type="entry name" value="Beta-grasp_dom_sf"/>
</dbReference>
<dbReference type="Pfam" id="PF01799">
    <property type="entry name" value="Fer2_2"/>
    <property type="match status" value="1"/>
</dbReference>
<dbReference type="PANTHER" id="PTHR44379">
    <property type="entry name" value="OXIDOREDUCTASE WITH IRON-SULFUR SUBUNIT"/>
    <property type="match status" value="1"/>
</dbReference>
<evidence type="ECO:0000256" key="1">
    <source>
        <dbReference type="ARBA" id="ARBA00022714"/>
    </source>
</evidence>
<evidence type="ECO:0000256" key="2">
    <source>
        <dbReference type="ARBA" id="ARBA00022723"/>
    </source>
</evidence>
<dbReference type="FunFam" id="3.10.20.30:FF:000020">
    <property type="entry name" value="Xanthine dehydrogenase iron-sulfur subunit"/>
    <property type="match status" value="1"/>
</dbReference>
<dbReference type="RefSeq" id="WP_082174834.1">
    <property type="nucleotide sequence ID" value="NZ_DF968181.1"/>
</dbReference>
<dbReference type="Pfam" id="PF00111">
    <property type="entry name" value="Fer2"/>
    <property type="match status" value="1"/>
</dbReference>
<dbReference type="OrthoDB" id="9796880at2"/>
<dbReference type="EMBL" id="DF968181">
    <property type="protein sequence ID" value="GAP40559.1"/>
    <property type="molecule type" value="Genomic_DNA"/>
</dbReference>
<dbReference type="SUPFAM" id="SSF47741">
    <property type="entry name" value="CO dehydrogenase ISP C-domain like"/>
    <property type="match status" value="1"/>
</dbReference>